<dbReference type="EMBL" id="JAAGWB010000061">
    <property type="protein sequence ID" value="NEN53177.1"/>
    <property type="molecule type" value="Genomic_DNA"/>
</dbReference>
<keyword evidence="3" id="KW-1185">Reference proteome</keyword>
<organism evidence="1 3">
    <name type="scientific">Modestobacter muralis</name>
    <dbReference type="NCBI Taxonomy" id="1608614"/>
    <lineage>
        <taxon>Bacteria</taxon>
        <taxon>Bacillati</taxon>
        <taxon>Actinomycetota</taxon>
        <taxon>Actinomycetes</taxon>
        <taxon>Geodermatophilales</taxon>
        <taxon>Geodermatophilaceae</taxon>
        <taxon>Modestobacter</taxon>
    </lineage>
</organism>
<comment type="caution">
    <text evidence="1">The sequence shown here is derived from an EMBL/GenBank/DDBJ whole genome shotgun (WGS) entry which is preliminary data.</text>
</comment>
<dbReference type="RefSeq" id="WP_163612976.1">
    <property type="nucleotide sequence ID" value="NZ_JAAGWB010000061.1"/>
</dbReference>
<evidence type="ECO:0000313" key="2">
    <source>
        <dbReference type="EMBL" id="NEN53177.1"/>
    </source>
</evidence>
<dbReference type="Proteomes" id="UP000471152">
    <property type="component" value="Unassembled WGS sequence"/>
</dbReference>
<dbReference type="Proteomes" id="UP000468828">
    <property type="component" value="Unassembled WGS sequence"/>
</dbReference>
<sequence length="87" mass="9854">MDSEDALRMLSAAHARQDRRRYANVHARLHPGEPLPTEPRRSQEIEVFGRVFRQWMRLRTSAERAVTAATVVAAEDAAFAQARALPD</sequence>
<protein>
    <submittedName>
        <fullName evidence="1">Uncharacterized protein</fullName>
    </submittedName>
</protein>
<name>A0A6P0F064_9ACTN</name>
<proteinExistence type="predicted"/>
<evidence type="ECO:0000313" key="4">
    <source>
        <dbReference type="Proteomes" id="UP000471152"/>
    </source>
</evidence>
<dbReference type="AlphaFoldDB" id="A0A6P0F064"/>
<dbReference type="EMBL" id="JAAGWH010000059">
    <property type="protein sequence ID" value="NEK96289.1"/>
    <property type="molecule type" value="Genomic_DNA"/>
</dbReference>
<evidence type="ECO:0000313" key="1">
    <source>
        <dbReference type="EMBL" id="NEK96289.1"/>
    </source>
</evidence>
<gene>
    <name evidence="2" type="ORF">G3R41_19925</name>
    <name evidence="1" type="ORF">GCU67_19275</name>
</gene>
<evidence type="ECO:0000313" key="3">
    <source>
        <dbReference type="Proteomes" id="UP000468828"/>
    </source>
</evidence>
<reference evidence="1 3" key="1">
    <citation type="submission" date="2020-01" db="EMBL/GenBank/DDBJ databases">
        <title>the WGS Modestobacter muralis CPCC 204518.</title>
        <authorList>
            <person name="Jiang Z."/>
        </authorList>
    </citation>
    <scope>NUCLEOTIDE SEQUENCE [LARGE SCALE GENOMIC DNA]</scope>
    <source>
        <strain evidence="1 3">DSM 100205</strain>
    </source>
</reference>
<reference evidence="2 4" key="2">
    <citation type="submission" date="2020-02" db="EMBL/GenBank/DDBJ databases">
        <title>The WGS of Modestobacter muralis DSM 100205.</title>
        <authorList>
            <person name="Jiang Z."/>
        </authorList>
    </citation>
    <scope>NUCLEOTIDE SEQUENCE [LARGE SCALE GENOMIC DNA]</scope>
    <source>
        <strain evidence="2 4">DSM 100205</strain>
    </source>
</reference>
<accession>A0A6P0F064</accession>